<reference evidence="1 2" key="1">
    <citation type="submission" date="2012-06" db="EMBL/GenBank/DDBJ databases">
        <title>The Genome Sequence of Aeromonas veronii AMC34.</title>
        <authorList>
            <consortium name="The Broad Institute Genome Sequencing Platform"/>
            <person name="Earl A."/>
            <person name="Ward D."/>
            <person name="Feldgarden M."/>
            <person name="Gevers D."/>
            <person name="Graf J."/>
            <person name="Tomasi A."/>
            <person name="Horneman A."/>
            <person name="Walker B."/>
            <person name="Young S.K."/>
            <person name="Zeng Q."/>
            <person name="Gargeya S."/>
            <person name="Fitzgerald M."/>
            <person name="Haas B."/>
            <person name="Abouelleil A."/>
            <person name="Alvarado L."/>
            <person name="Arachchi H.M."/>
            <person name="Berlin A.M."/>
            <person name="Chapman S.B."/>
            <person name="Goldberg J."/>
            <person name="Griggs A."/>
            <person name="Gujja S."/>
            <person name="Hansen M."/>
            <person name="Howarth C."/>
            <person name="Imamovic A."/>
            <person name="Larimer J."/>
            <person name="McCowan C."/>
            <person name="Montmayeur A."/>
            <person name="Murphy C."/>
            <person name="Neiman D."/>
            <person name="Pearson M."/>
            <person name="Priest M."/>
            <person name="Roberts A."/>
            <person name="Saif S."/>
            <person name="Shea T."/>
            <person name="Sisk P."/>
            <person name="Sykes S."/>
            <person name="Wortman J."/>
            <person name="Nusbaum C."/>
            <person name="Birren B."/>
        </authorList>
    </citation>
    <scope>NUCLEOTIDE SEQUENCE [LARGE SCALE GENOMIC DNA]</scope>
    <source>
        <strain evidence="1 2">AMC34</strain>
    </source>
</reference>
<comment type="caution">
    <text evidence="1">The sequence shown here is derived from an EMBL/GenBank/DDBJ whole genome shotgun (WGS) entry which is preliminary data.</text>
</comment>
<dbReference type="EMBL" id="AGWU01000022">
    <property type="protein sequence ID" value="EKB18170.1"/>
    <property type="molecule type" value="Genomic_DNA"/>
</dbReference>
<sequence>MTTNENVVRRKRRLLELAKELNNVSKVCKLIGYNHQQFNEIRRLMCCVVVD</sequence>
<evidence type="ECO:0000313" key="2">
    <source>
        <dbReference type="Proteomes" id="UP000006087"/>
    </source>
</evidence>
<dbReference type="AlphaFoldDB" id="K1IGD3"/>
<organism evidence="1 2">
    <name type="scientific">Aeromonas veronii AMC34</name>
    <dbReference type="NCBI Taxonomy" id="1073383"/>
    <lineage>
        <taxon>Bacteria</taxon>
        <taxon>Pseudomonadati</taxon>
        <taxon>Pseudomonadota</taxon>
        <taxon>Gammaproteobacteria</taxon>
        <taxon>Aeromonadales</taxon>
        <taxon>Aeromonadaceae</taxon>
        <taxon>Aeromonas</taxon>
    </lineage>
</organism>
<accession>K1IGD3</accession>
<name>K1IGD3_AERVE</name>
<dbReference type="PATRIC" id="fig|1073383.3.peg.3194"/>
<proteinExistence type="predicted"/>
<dbReference type="HOGENOM" id="CLU_067821_4_1_6"/>
<protein>
    <submittedName>
        <fullName evidence="1">Uncharacterized protein</fullName>
    </submittedName>
</protein>
<dbReference type="Proteomes" id="UP000006087">
    <property type="component" value="Unassembled WGS sequence"/>
</dbReference>
<gene>
    <name evidence="1" type="ORF">HMPREF1168_03179</name>
</gene>
<evidence type="ECO:0000313" key="1">
    <source>
        <dbReference type="EMBL" id="EKB18170.1"/>
    </source>
</evidence>